<dbReference type="PANTHER" id="PTHR47938:SF35">
    <property type="entry name" value="PENTATRICOPEPTIDE REPEAT-CONTAINING PROTEIN 4, MITOCHONDRIAL-RELATED"/>
    <property type="match status" value="1"/>
</dbReference>
<protein>
    <submittedName>
        <fullName evidence="4">Pentatricopeptide repeat-containing protein, mitochondrial</fullName>
    </submittedName>
</protein>
<dbReference type="Gene3D" id="1.25.40.10">
    <property type="entry name" value="Tetratricopeptide repeat domain"/>
    <property type="match status" value="2"/>
</dbReference>
<comment type="similarity">
    <text evidence="1">Belongs to the PPR family. P subfamily.</text>
</comment>
<evidence type="ECO:0000256" key="3">
    <source>
        <dbReference type="PROSITE-ProRule" id="PRU00708"/>
    </source>
</evidence>
<dbReference type="PROSITE" id="PS51375">
    <property type="entry name" value="PPR"/>
    <property type="match status" value="2"/>
</dbReference>
<accession>A0A438EH84</accession>
<dbReference type="PANTHER" id="PTHR47938">
    <property type="entry name" value="RESPIRATORY COMPLEX I CHAPERONE (CIA84), PUTATIVE (AFU_ORTHOLOGUE AFUA_2G06020)-RELATED"/>
    <property type="match status" value="1"/>
</dbReference>
<feature type="repeat" description="PPR" evidence="3">
    <location>
        <begin position="339"/>
        <end position="365"/>
    </location>
</feature>
<dbReference type="AlphaFoldDB" id="A0A438EH84"/>
<name>A0A438EH84_VITVI</name>
<dbReference type="Proteomes" id="UP000288805">
    <property type="component" value="Unassembled WGS sequence"/>
</dbReference>
<dbReference type="Pfam" id="PF13041">
    <property type="entry name" value="PPR_2"/>
    <property type="match status" value="1"/>
</dbReference>
<keyword evidence="2" id="KW-0677">Repeat</keyword>
<dbReference type="Pfam" id="PF12854">
    <property type="entry name" value="PPR_1"/>
    <property type="match status" value="1"/>
</dbReference>
<dbReference type="EMBL" id="QGNW01001292">
    <property type="protein sequence ID" value="RVW47048.1"/>
    <property type="molecule type" value="Genomic_DNA"/>
</dbReference>
<evidence type="ECO:0000313" key="4">
    <source>
        <dbReference type="EMBL" id="RVW47048.1"/>
    </source>
</evidence>
<evidence type="ECO:0000313" key="5">
    <source>
        <dbReference type="Proteomes" id="UP000288805"/>
    </source>
</evidence>
<evidence type="ECO:0000256" key="1">
    <source>
        <dbReference type="ARBA" id="ARBA00007626"/>
    </source>
</evidence>
<reference evidence="4 5" key="1">
    <citation type="journal article" date="2018" name="PLoS Genet.">
        <title>Population sequencing reveals clonal diversity and ancestral inbreeding in the grapevine cultivar Chardonnay.</title>
        <authorList>
            <person name="Roach M.J."/>
            <person name="Johnson D.L."/>
            <person name="Bohlmann J."/>
            <person name="van Vuuren H.J."/>
            <person name="Jones S.J."/>
            <person name="Pretorius I.S."/>
            <person name="Schmidt S.A."/>
            <person name="Borneman A.R."/>
        </authorList>
    </citation>
    <scope>NUCLEOTIDE SEQUENCE [LARGE SCALE GENOMIC DNA]</scope>
    <source>
        <strain evidence="5">cv. Chardonnay</strain>
        <tissue evidence="4">Leaf</tissue>
    </source>
</reference>
<dbReference type="Pfam" id="PF01535">
    <property type="entry name" value="PPR"/>
    <property type="match status" value="1"/>
</dbReference>
<organism evidence="4 5">
    <name type="scientific">Vitis vinifera</name>
    <name type="common">Grape</name>
    <dbReference type="NCBI Taxonomy" id="29760"/>
    <lineage>
        <taxon>Eukaryota</taxon>
        <taxon>Viridiplantae</taxon>
        <taxon>Streptophyta</taxon>
        <taxon>Embryophyta</taxon>
        <taxon>Tracheophyta</taxon>
        <taxon>Spermatophyta</taxon>
        <taxon>Magnoliopsida</taxon>
        <taxon>eudicotyledons</taxon>
        <taxon>Gunneridae</taxon>
        <taxon>Pentapetalae</taxon>
        <taxon>rosids</taxon>
        <taxon>Vitales</taxon>
        <taxon>Vitaceae</taxon>
        <taxon>Viteae</taxon>
        <taxon>Vitis</taxon>
    </lineage>
</organism>
<sequence length="365" mass="41074">MSAALTVSSKQSKLLRFLRPQTPPNLSSLLRHLSAEPDHHPPAPPPQNVSPSVVNLVVELLQTTDNDWNEDKLHQLLFPTTSPPPPPHNLLQITRLLGSTAKALKFFNWVQANSPCQDSPLLSFTLEAVFEHASREPNSHNKLLDLFKTSKSHKIPLSVNAATLLIRCFGRAQMVDESLLVYNELCPSRRLTHIRNILIDVLFRKGRVDDALHLLDEMLQPKAEFPPNSNTGHIVFSALSKRDKVGRAVDEEEIVGLVSKFAEHEVFPNSIWLTQLISRLCRSGRTDRAWDVLHGLMKLGGVMEAASCNALLTALGRAREFKRMNTLLAEMKEMDIQPNVVTFGILINHLCKFRRVDEALEVLRR</sequence>
<proteinExistence type="inferred from homology"/>
<feature type="repeat" description="PPR" evidence="3">
    <location>
        <begin position="304"/>
        <end position="338"/>
    </location>
</feature>
<comment type="caution">
    <text evidence="4">The sequence shown here is derived from an EMBL/GenBank/DDBJ whole genome shotgun (WGS) entry which is preliminary data.</text>
</comment>
<dbReference type="InterPro" id="IPR011990">
    <property type="entry name" value="TPR-like_helical_dom_sf"/>
</dbReference>
<evidence type="ECO:0000256" key="2">
    <source>
        <dbReference type="ARBA" id="ARBA00022737"/>
    </source>
</evidence>
<gene>
    <name evidence="4" type="primary">VvCHDh000495</name>
    <name evidence="4" type="ORF">CK203_097703</name>
</gene>
<dbReference type="InterPro" id="IPR002885">
    <property type="entry name" value="PPR_rpt"/>
</dbReference>
<dbReference type="NCBIfam" id="TIGR00756">
    <property type="entry name" value="PPR"/>
    <property type="match status" value="4"/>
</dbReference>